<gene>
    <name evidence="1" type="ORF">L6164_034818</name>
</gene>
<reference evidence="1 2" key="1">
    <citation type="journal article" date="2022" name="DNA Res.">
        <title>Chromosomal-level genome assembly of the orchid tree Bauhinia variegata (Leguminosae; Cercidoideae) supports the allotetraploid origin hypothesis of Bauhinia.</title>
        <authorList>
            <person name="Zhong Y."/>
            <person name="Chen Y."/>
            <person name="Zheng D."/>
            <person name="Pang J."/>
            <person name="Liu Y."/>
            <person name="Luo S."/>
            <person name="Meng S."/>
            <person name="Qian L."/>
            <person name="Wei D."/>
            <person name="Dai S."/>
            <person name="Zhou R."/>
        </authorList>
    </citation>
    <scope>NUCLEOTIDE SEQUENCE [LARGE SCALE GENOMIC DNA]</scope>
    <source>
        <strain evidence="1">BV-YZ2020</strain>
    </source>
</reference>
<protein>
    <submittedName>
        <fullName evidence="1">Uncharacterized protein</fullName>
    </submittedName>
</protein>
<accession>A0ACB9KWF0</accession>
<dbReference type="Proteomes" id="UP000828941">
    <property type="component" value="Chromosome 13"/>
</dbReference>
<organism evidence="1 2">
    <name type="scientific">Bauhinia variegata</name>
    <name type="common">Purple orchid tree</name>
    <name type="synonym">Phanera variegata</name>
    <dbReference type="NCBI Taxonomy" id="167791"/>
    <lineage>
        <taxon>Eukaryota</taxon>
        <taxon>Viridiplantae</taxon>
        <taxon>Streptophyta</taxon>
        <taxon>Embryophyta</taxon>
        <taxon>Tracheophyta</taxon>
        <taxon>Spermatophyta</taxon>
        <taxon>Magnoliopsida</taxon>
        <taxon>eudicotyledons</taxon>
        <taxon>Gunneridae</taxon>
        <taxon>Pentapetalae</taxon>
        <taxon>rosids</taxon>
        <taxon>fabids</taxon>
        <taxon>Fabales</taxon>
        <taxon>Fabaceae</taxon>
        <taxon>Cercidoideae</taxon>
        <taxon>Cercideae</taxon>
        <taxon>Bauhiniinae</taxon>
        <taxon>Bauhinia</taxon>
    </lineage>
</organism>
<name>A0ACB9KWF0_BAUVA</name>
<dbReference type="EMBL" id="CM039438">
    <property type="protein sequence ID" value="KAI4301550.1"/>
    <property type="molecule type" value="Genomic_DNA"/>
</dbReference>
<comment type="caution">
    <text evidence="1">The sequence shown here is derived from an EMBL/GenBank/DDBJ whole genome shotgun (WGS) entry which is preliminary data.</text>
</comment>
<evidence type="ECO:0000313" key="2">
    <source>
        <dbReference type="Proteomes" id="UP000828941"/>
    </source>
</evidence>
<evidence type="ECO:0000313" key="1">
    <source>
        <dbReference type="EMBL" id="KAI4301550.1"/>
    </source>
</evidence>
<proteinExistence type="predicted"/>
<keyword evidence="2" id="KW-1185">Reference proteome</keyword>
<sequence>MDYSKVGGGSRKRKIWMVHQSENDDPTSIDKEEDEERKMEKFFDLIQCIRESRERLVPNQNGLVEEKKKKQGKVWEPRFQLEDFAQDYAAASKSKQKSADRQETHALDLDLNLSL</sequence>